<dbReference type="InterPro" id="IPR012559">
    <property type="entry name" value="Emycin-R_leader_pep2"/>
</dbReference>
<protein>
    <submittedName>
        <fullName evidence="1">Uncharacterized protein</fullName>
    </submittedName>
</protein>
<proteinExistence type="predicted"/>
<dbReference type="GO" id="GO:0046677">
    <property type="term" value="P:response to antibiotic"/>
    <property type="evidence" value="ECO:0007669"/>
    <property type="project" value="InterPro"/>
</dbReference>
<dbReference type="RefSeq" id="WP_122972634.1">
    <property type="nucleotide sequence ID" value="NZ_RHLQ01000031.1"/>
</dbReference>
<dbReference type="EMBL" id="RHLQ01000031">
    <property type="protein sequence ID" value="RNC98113.1"/>
    <property type="molecule type" value="Genomic_DNA"/>
</dbReference>
<sequence length="14" mass="1750">MTHSMRLRYLSLNK</sequence>
<dbReference type="Pfam" id="PF08057">
    <property type="entry name" value="Ery_res_leader2"/>
    <property type="match status" value="1"/>
</dbReference>
<evidence type="ECO:0000313" key="1">
    <source>
        <dbReference type="EMBL" id="RNC98113.1"/>
    </source>
</evidence>
<evidence type="ECO:0000313" key="2">
    <source>
        <dbReference type="Proteomes" id="UP000279909"/>
    </source>
</evidence>
<reference evidence="1 2" key="1">
    <citation type="journal article" date="2014" name="Int. J. Syst. Evol. Microbiol.">
        <title>Lysinibacillus halotolerans sp. nov., isolated from saline-alkaline soil.</title>
        <authorList>
            <person name="Kong D."/>
            <person name="Wang Y."/>
            <person name="Zhao B."/>
            <person name="Li Y."/>
            <person name="Song J."/>
            <person name="Zhai Y."/>
            <person name="Zhang C."/>
            <person name="Wang H."/>
            <person name="Chen X."/>
            <person name="Zhao B."/>
            <person name="Ruan Z."/>
        </authorList>
    </citation>
    <scope>NUCLEOTIDE SEQUENCE [LARGE SCALE GENOMIC DNA]</scope>
    <source>
        <strain evidence="1 2">MCCC 1A12703</strain>
    </source>
</reference>
<comment type="caution">
    <text evidence="1">The sequence shown here is derived from an EMBL/GenBank/DDBJ whole genome shotgun (WGS) entry which is preliminary data.</text>
</comment>
<dbReference type="Proteomes" id="UP000279909">
    <property type="component" value="Unassembled WGS sequence"/>
</dbReference>
<organism evidence="1 2">
    <name type="scientific">Lysinibacillus halotolerans</name>
    <dbReference type="NCBI Taxonomy" id="1368476"/>
    <lineage>
        <taxon>Bacteria</taxon>
        <taxon>Bacillati</taxon>
        <taxon>Bacillota</taxon>
        <taxon>Bacilli</taxon>
        <taxon>Bacillales</taxon>
        <taxon>Bacillaceae</taxon>
        <taxon>Lysinibacillus</taxon>
    </lineage>
</organism>
<accession>A0A3M8H6V2</accession>
<keyword evidence="2" id="KW-1185">Reference proteome</keyword>
<gene>
    <name evidence="1" type="ORF">EC501_12465</name>
</gene>
<name>A0A3M8H6V2_9BACI</name>